<dbReference type="RefSeq" id="WP_261896911.1">
    <property type="nucleotide sequence ID" value="NZ_AP024896.1"/>
</dbReference>
<dbReference type="EMBL" id="CP138204">
    <property type="protein sequence ID" value="WPC76503.1"/>
    <property type="molecule type" value="Genomic_DNA"/>
</dbReference>
<reference evidence="10 11" key="1">
    <citation type="submission" date="2023-11" db="EMBL/GenBank/DDBJ databases">
        <title>Plant-associative lifestyle of Vibrio porteresiae and its evolutionary dynamics.</title>
        <authorList>
            <person name="Rameshkumar N."/>
            <person name="Kirti K."/>
        </authorList>
    </citation>
    <scope>NUCLEOTIDE SEQUENCE [LARGE SCALE GENOMIC DNA]</scope>
    <source>
        <strain evidence="10 11">MSSRF30</strain>
    </source>
</reference>
<evidence type="ECO:0000256" key="2">
    <source>
        <dbReference type="ARBA" id="ARBA00005879"/>
    </source>
</evidence>
<feature type="domain" description="Tetrapyrrole methylase" evidence="9">
    <location>
        <begin position="15"/>
        <end position="223"/>
    </location>
</feature>
<keyword evidence="11" id="KW-1185">Reference proteome</keyword>
<name>A0ABZ0QM56_9VIBR</name>
<comment type="similarity">
    <text evidence="2">Belongs to the precorrin methyltransferase family.</text>
</comment>
<dbReference type="InterPro" id="IPR014777">
    <property type="entry name" value="4pyrrole_Mease_sub1"/>
</dbReference>
<dbReference type="CDD" id="cd11642">
    <property type="entry name" value="SUMT"/>
    <property type="match status" value="1"/>
</dbReference>
<dbReference type="InterPro" id="IPR014776">
    <property type="entry name" value="4pyrrole_Mease_sub2"/>
</dbReference>
<sequence>MMKTITSSTITFGNVALVGAGPGDPDLLTMKAVKAIDAADVIIYDNLVSREIQATFPHSAQHVYVGKAKGHHSMKQEEINELIASYAMQGLQVCRVKGGDAFVFGRGGEEMLFLAQRGIRVEVVPGITAASGCSTYANIPLTHRGLAQGCTFITAHADKSLDVNWGALASLNQTLVIYMGLSKAQWIQETLIKHGMDQSTPVAIIENGCTTRQRTFTGELTELHHLATHHQVCSPALIVIGQVVKVASQMEWLEQLTEREAKSDTTTIRLTA</sequence>
<dbReference type="EC" id="2.1.1.107" evidence="3"/>
<dbReference type="InterPro" id="IPR035996">
    <property type="entry name" value="4pyrrol_Methylase_sf"/>
</dbReference>
<evidence type="ECO:0000313" key="11">
    <source>
        <dbReference type="Proteomes" id="UP001304071"/>
    </source>
</evidence>
<dbReference type="InterPro" id="IPR050161">
    <property type="entry name" value="Siro_Cobalamin_biosynth"/>
</dbReference>
<keyword evidence="4 10" id="KW-0489">Methyltransferase</keyword>
<dbReference type="PROSITE" id="PS00839">
    <property type="entry name" value="SUMT_1"/>
    <property type="match status" value="1"/>
</dbReference>
<evidence type="ECO:0000256" key="6">
    <source>
        <dbReference type="ARBA" id="ARBA00022691"/>
    </source>
</evidence>
<dbReference type="PANTHER" id="PTHR45790">
    <property type="entry name" value="SIROHEME SYNTHASE-RELATED"/>
    <property type="match status" value="1"/>
</dbReference>
<protein>
    <recommendedName>
        <fullName evidence="3">uroporphyrinogen-III C-methyltransferase</fullName>
        <ecNumber evidence="3">2.1.1.107</ecNumber>
    </recommendedName>
</protein>
<dbReference type="Gene3D" id="3.40.1010.10">
    <property type="entry name" value="Cobalt-precorrin-4 Transmethylase, Domain 1"/>
    <property type="match status" value="1"/>
</dbReference>
<evidence type="ECO:0000256" key="3">
    <source>
        <dbReference type="ARBA" id="ARBA00012162"/>
    </source>
</evidence>
<evidence type="ECO:0000256" key="1">
    <source>
        <dbReference type="ARBA" id="ARBA00004953"/>
    </source>
</evidence>
<dbReference type="Gene3D" id="3.30.950.10">
    <property type="entry name" value="Methyltransferase, Cobalt-precorrin-4 Transmethylase, Domain 2"/>
    <property type="match status" value="1"/>
</dbReference>
<comment type="pathway">
    <text evidence="1">Cofactor biosynthesis; adenosylcobalamin biosynthesis.</text>
</comment>
<gene>
    <name evidence="10" type="primary">cobA</name>
    <name evidence="10" type="ORF">R8Z52_18415</name>
</gene>
<evidence type="ECO:0000256" key="7">
    <source>
        <dbReference type="ARBA" id="ARBA00023244"/>
    </source>
</evidence>
<evidence type="ECO:0000259" key="9">
    <source>
        <dbReference type="Pfam" id="PF00590"/>
    </source>
</evidence>
<dbReference type="Proteomes" id="UP001304071">
    <property type="component" value="Chromosome 2"/>
</dbReference>
<evidence type="ECO:0000256" key="4">
    <source>
        <dbReference type="ARBA" id="ARBA00022603"/>
    </source>
</evidence>
<comment type="pathway">
    <text evidence="8">Porphyrin-containing compound metabolism; siroheme biosynthesis; precorrin-2 from uroporphyrinogen III: step 1/1.</text>
</comment>
<evidence type="ECO:0000313" key="10">
    <source>
        <dbReference type="EMBL" id="WPC76503.1"/>
    </source>
</evidence>
<keyword evidence="6" id="KW-0949">S-adenosyl-L-methionine</keyword>
<dbReference type="Pfam" id="PF00590">
    <property type="entry name" value="TP_methylase"/>
    <property type="match status" value="1"/>
</dbReference>
<dbReference type="NCBIfam" id="NF004790">
    <property type="entry name" value="PRK06136.1"/>
    <property type="match status" value="1"/>
</dbReference>
<dbReference type="SUPFAM" id="SSF53790">
    <property type="entry name" value="Tetrapyrrole methylase"/>
    <property type="match status" value="1"/>
</dbReference>
<dbReference type="GO" id="GO:0004851">
    <property type="term" value="F:uroporphyrin-III C-methyltransferase activity"/>
    <property type="evidence" value="ECO:0007669"/>
    <property type="project" value="UniProtKB-EC"/>
</dbReference>
<dbReference type="NCBIfam" id="TIGR01469">
    <property type="entry name" value="cobA_cysG_Cterm"/>
    <property type="match status" value="1"/>
</dbReference>
<evidence type="ECO:0000256" key="8">
    <source>
        <dbReference type="ARBA" id="ARBA00025705"/>
    </source>
</evidence>
<dbReference type="GO" id="GO:0032259">
    <property type="term" value="P:methylation"/>
    <property type="evidence" value="ECO:0007669"/>
    <property type="project" value="UniProtKB-KW"/>
</dbReference>
<keyword evidence="7" id="KW-0627">Porphyrin biosynthesis</keyword>
<proteinExistence type="inferred from homology"/>
<evidence type="ECO:0000256" key="5">
    <source>
        <dbReference type="ARBA" id="ARBA00022679"/>
    </source>
</evidence>
<keyword evidence="5 10" id="KW-0808">Transferase</keyword>
<dbReference type="InterPro" id="IPR003043">
    <property type="entry name" value="Uropor_MeTrfase_CS"/>
</dbReference>
<organism evidence="10 11">
    <name type="scientific">Vibrio porteresiae DSM 19223</name>
    <dbReference type="NCBI Taxonomy" id="1123496"/>
    <lineage>
        <taxon>Bacteria</taxon>
        <taxon>Pseudomonadati</taxon>
        <taxon>Pseudomonadota</taxon>
        <taxon>Gammaproteobacteria</taxon>
        <taxon>Vibrionales</taxon>
        <taxon>Vibrionaceae</taxon>
        <taxon>Vibrio</taxon>
    </lineage>
</organism>
<dbReference type="InterPro" id="IPR000878">
    <property type="entry name" value="4pyrrol_Mease"/>
</dbReference>
<dbReference type="InterPro" id="IPR006366">
    <property type="entry name" value="CobA/CysG_C"/>
</dbReference>
<dbReference type="PANTHER" id="PTHR45790:SF3">
    <property type="entry name" value="S-ADENOSYL-L-METHIONINE-DEPENDENT UROPORPHYRINOGEN III METHYLTRANSFERASE, CHLOROPLASTIC"/>
    <property type="match status" value="1"/>
</dbReference>
<accession>A0ABZ0QM56</accession>